<dbReference type="AlphaFoldDB" id="A0A833X0B4"/>
<comment type="caution">
    <text evidence="2">The sequence shown here is derived from an EMBL/GenBank/DDBJ whole genome shotgun (WGS) entry which is preliminary data.</text>
</comment>
<evidence type="ECO:0008006" key="4">
    <source>
        <dbReference type="Google" id="ProtNLM"/>
    </source>
</evidence>
<evidence type="ECO:0000313" key="2">
    <source>
        <dbReference type="EMBL" id="KAF4044346.1"/>
    </source>
</evidence>
<gene>
    <name evidence="2" type="ORF">GN244_ATG03235</name>
</gene>
<protein>
    <recommendedName>
        <fullName evidence="4">Secreted RxLR effector peptide protein</fullName>
    </recommendedName>
</protein>
<dbReference type="Proteomes" id="UP000602510">
    <property type="component" value="Unassembled WGS sequence"/>
</dbReference>
<keyword evidence="3" id="KW-1185">Reference proteome</keyword>
<name>A0A833X0B4_PHYIN</name>
<organism evidence="2 3">
    <name type="scientific">Phytophthora infestans</name>
    <name type="common">Potato late blight agent</name>
    <name type="synonym">Botrytis infestans</name>
    <dbReference type="NCBI Taxonomy" id="4787"/>
    <lineage>
        <taxon>Eukaryota</taxon>
        <taxon>Sar</taxon>
        <taxon>Stramenopiles</taxon>
        <taxon>Oomycota</taxon>
        <taxon>Peronosporomycetes</taxon>
        <taxon>Peronosporales</taxon>
        <taxon>Peronosporaceae</taxon>
        <taxon>Phytophthora</taxon>
    </lineage>
</organism>
<reference evidence="2" key="1">
    <citation type="submission" date="2020-04" db="EMBL/GenBank/DDBJ databases">
        <title>Hybrid Assembly of Korean Phytophthora infestans isolates.</title>
        <authorList>
            <person name="Prokchorchik M."/>
            <person name="Lee Y."/>
            <person name="Seo J."/>
            <person name="Cho J.-H."/>
            <person name="Park Y.-E."/>
            <person name="Jang D.-C."/>
            <person name="Im J.-S."/>
            <person name="Choi J.-G."/>
            <person name="Park H.-J."/>
            <person name="Lee G.-B."/>
            <person name="Lee Y.-G."/>
            <person name="Hong S.-Y."/>
            <person name="Cho K."/>
            <person name="Sohn K.H."/>
        </authorList>
    </citation>
    <scope>NUCLEOTIDE SEQUENCE</scope>
    <source>
        <strain evidence="2">KR_1_A1</strain>
    </source>
</reference>
<evidence type="ECO:0000313" key="3">
    <source>
        <dbReference type="Proteomes" id="UP000602510"/>
    </source>
</evidence>
<proteinExistence type="predicted"/>
<evidence type="ECO:0000256" key="1">
    <source>
        <dbReference type="SAM" id="SignalP"/>
    </source>
</evidence>
<feature type="signal peptide" evidence="1">
    <location>
        <begin position="1"/>
        <end position="35"/>
    </location>
</feature>
<sequence>MTEKATATTSCTVLLALRCVFCLLLSRCSRPDTQAADTCDQADTRLESDPDISELNGSPWQSVTLQELEATCKMQLEDVDAVDVGHYAESALWSATGTDVAIQPKLIEWLAKFEARNLKVFKDIRFDDQATTETIHQITRLAAWLAEFEANHHQKLLPASSTDIS</sequence>
<dbReference type="EMBL" id="WSZM01000071">
    <property type="protein sequence ID" value="KAF4044346.1"/>
    <property type="molecule type" value="Genomic_DNA"/>
</dbReference>
<accession>A0A833X0B4</accession>
<feature type="chain" id="PRO_5032808996" description="Secreted RxLR effector peptide protein" evidence="1">
    <location>
        <begin position="36"/>
        <end position="165"/>
    </location>
</feature>
<keyword evidence="1" id="KW-0732">Signal</keyword>